<organism evidence="2 3">
    <name type="scientific">Chitiniphilus eburneus</name>
    <dbReference type="NCBI Taxonomy" id="2571148"/>
    <lineage>
        <taxon>Bacteria</taxon>
        <taxon>Pseudomonadati</taxon>
        <taxon>Pseudomonadota</taxon>
        <taxon>Betaproteobacteria</taxon>
        <taxon>Neisseriales</taxon>
        <taxon>Chitinibacteraceae</taxon>
        <taxon>Chitiniphilus</taxon>
    </lineage>
</organism>
<dbReference type="PROSITE" id="PS51186">
    <property type="entry name" value="GNAT"/>
    <property type="match status" value="1"/>
</dbReference>
<dbReference type="InterPro" id="IPR051531">
    <property type="entry name" value="N-acetyltransferase"/>
</dbReference>
<dbReference type="InterPro" id="IPR016181">
    <property type="entry name" value="Acyl_CoA_acyltransferase"/>
</dbReference>
<dbReference type="PANTHER" id="PTHR43792">
    <property type="entry name" value="GNAT FAMILY, PUTATIVE (AFU_ORTHOLOGUE AFUA_3G00765)-RELATED-RELATED"/>
    <property type="match status" value="1"/>
</dbReference>
<protein>
    <submittedName>
        <fullName evidence="2">GNAT family N-acetyltransferase</fullName>
    </submittedName>
</protein>
<dbReference type="Pfam" id="PF13302">
    <property type="entry name" value="Acetyltransf_3"/>
    <property type="match status" value="1"/>
</dbReference>
<dbReference type="Proteomes" id="UP000310016">
    <property type="component" value="Unassembled WGS sequence"/>
</dbReference>
<dbReference type="RefSeq" id="WP_136772115.1">
    <property type="nucleotide sequence ID" value="NZ_SUMF01000002.1"/>
</dbReference>
<dbReference type="SUPFAM" id="SSF55729">
    <property type="entry name" value="Acyl-CoA N-acyltransferases (Nat)"/>
    <property type="match status" value="1"/>
</dbReference>
<dbReference type="InterPro" id="IPR000182">
    <property type="entry name" value="GNAT_dom"/>
</dbReference>
<keyword evidence="3" id="KW-1185">Reference proteome</keyword>
<dbReference type="OrthoDB" id="9801656at2"/>
<name>A0A4U0Q8M0_9NEIS</name>
<dbReference type="Gene3D" id="3.40.630.30">
    <property type="match status" value="1"/>
</dbReference>
<accession>A0A4U0Q8M0</accession>
<dbReference type="EMBL" id="SUMF01000002">
    <property type="protein sequence ID" value="TJZ77641.1"/>
    <property type="molecule type" value="Genomic_DNA"/>
</dbReference>
<reference evidence="2 3" key="1">
    <citation type="submission" date="2019-04" db="EMBL/GenBank/DDBJ databases">
        <title>Chitiniphilus eburnea sp. nov., a novel chitinolytic bacterium isolated from aquaculture sludge.</title>
        <authorList>
            <person name="Sheng M."/>
        </authorList>
    </citation>
    <scope>NUCLEOTIDE SEQUENCE [LARGE SCALE GENOMIC DNA]</scope>
    <source>
        <strain evidence="2 3">HX-2-15</strain>
    </source>
</reference>
<dbReference type="AlphaFoldDB" id="A0A4U0Q8M0"/>
<feature type="domain" description="N-acetyltransferase" evidence="1">
    <location>
        <begin position="11"/>
        <end position="174"/>
    </location>
</feature>
<evidence type="ECO:0000313" key="2">
    <source>
        <dbReference type="EMBL" id="TJZ77641.1"/>
    </source>
</evidence>
<keyword evidence="2" id="KW-0808">Transferase</keyword>
<proteinExistence type="predicted"/>
<comment type="caution">
    <text evidence="2">The sequence shown here is derived from an EMBL/GenBank/DDBJ whole genome shotgun (WGS) entry which is preliminary data.</text>
</comment>
<evidence type="ECO:0000259" key="1">
    <source>
        <dbReference type="PROSITE" id="PS51186"/>
    </source>
</evidence>
<evidence type="ECO:0000313" key="3">
    <source>
        <dbReference type="Proteomes" id="UP000310016"/>
    </source>
</evidence>
<sequence length="200" mass="21981">MYLPVLDTPRLVLRTPREADVAGIAHHANDWEVARMTRRMPYPYLPASAERWIAEQAALAAAEIEYNFVLQRRDDGMVIGAAGLMRHNATEAELGYWLGRPFWRQGLGIEAGRAVVQFGFGALQLNTVYGDCLALNTASAALLRKLGMQQYDEITDTCRPGQGPVSILRFRLLAQEWQDAQDALFADAGNLAAGPDAGPP</sequence>
<gene>
    <name evidence="2" type="ORF">FAZ21_04780</name>
</gene>
<dbReference type="GO" id="GO:0016747">
    <property type="term" value="F:acyltransferase activity, transferring groups other than amino-acyl groups"/>
    <property type="evidence" value="ECO:0007669"/>
    <property type="project" value="InterPro"/>
</dbReference>